<dbReference type="InterPro" id="IPR015943">
    <property type="entry name" value="WD40/YVTN_repeat-like_dom_sf"/>
</dbReference>
<dbReference type="SUPFAM" id="SSF50998">
    <property type="entry name" value="Quinoprotein alcohol dehydrogenase-like"/>
    <property type="match status" value="1"/>
</dbReference>
<gene>
    <name evidence="4" type="ORF">Pla8534_13240</name>
</gene>
<dbReference type="InterPro" id="IPR002372">
    <property type="entry name" value="PQQ_rpt_dom"/>
</dbReference>
<keyword evidence="2" id="KW-0472">Membrane</keyword>
<feature type="transmembrane region" description="Helical" evidence="2">
    <location>
        <begin position="520"/>
        <end position="541"/>
    </location>
</feature>
<evidence type="ECO:0000259" key="3">
    <source>
        <dbReference type="Pfam" id="PF13360"/>
    </source>
</evidence>
<evidence type="ECO:0000256" key="2">
    <source>
        <dbReference type="SAM" id="Phobius"/>
    </source>
</evidence>
<dbReference type="OrthoDB" id="212038at2"/>
<evidence type="ECO:0000256" key="1">
    <source>
        <dbReference type="SAM" id="MobiDB-lite"/>
    </source>
</evidence>
<name>A0A518DNY4_9BACT</name>
<evidence type="ECO:0000313" key="5">
    <source>
        <dbReference type="Proteomes" id="UP000317648"/>
    </source>
</evidence>
<feature type="region of interest" description="Disordered" evidence="1">
    <location>
        <begin position="41"/>
        <end position="84"/>
    </location>
</feature>
<accession>A0A518DNY4</accession>
<keyword evidence="5" id="KW-1185">Reference proteome</keyword>
<organism evidence="4 5">
    <name type="scientific">Lignipirellula cremea</name>
    <dbReference type="NCBI Taxonomy" id="2528010"/>
    <lineage>
        <taxon>Bacteria</taxon>
        <taxon>Pseudomonadati</taxon>
        <taxon>Planctomycetota</taxon>
        <taxon>Planctomycetia</taxon>
        <taxon>Pirellulales</taxon>
        <taxon>Pirellulaceae</taxon>
        <taxon>Lignipirellula</taxon>
    </lineage>
</organism>
<feature type="transmembrane region" description="Helical" evidence="2">
    <location>
        <begin position="578"/>
        <end position="598"/>
    </location>
</feature>
<feature type="transmembrane region" description="Helical" evidence="2">
    <location>
        <begin position="553"/>
        <end position="572"/>
    </location>
</feature>
<feature type="transmembrane region" description="Helical" evidence="2">
    <location>
        <begin position="641"/>
        <end position="658"/>
    </location>
</feature>
<dbReference type="KEGG" id="lcre:Pla8534_13240"/>
<dbReference type="Pfam" id="PF13360">
    <property type="entry name" value="PQQ_2"/>
    <property type="match status" value="1"/>
</dbReference>
<feature type="transmembrane region" description="Helical" evidence="2">
    <location>
        <begin position="670"/>
        <end position="693"/>
    </location>
</feature>
<dbReference type="Gene3D" id="2.130.10.10">
    <property type="entry name" value="YVTN repeat-like/Quinoprotein amine dehydrogenase"/>
    <property type="match status" value="1"/>
</dbReference>
<keyword evidence="2" id="KW-1133">Transmembrane helix</keyword>
<feature type="domain" description="Pyrrolo-quinoline quinone repeat" evidence="3">
    <location>
        <begin position="125"/>
        <end position="287"/>
    </location>
</feature>
<dbReference type="Proteomes" id="UP000317648">
    <property type="component" value="Chromosome"/>
</dbReference>
<evidence type="ECO:0000313" key="4">
    <source>
        <dbReference type="EMBL" id="QDU93544.1"/>
    </source>
</evidence>
<protein>
    <submittedName>
        <fullName evidence="4">Outer membrane biogenesis protein BamB</fullName>
    </submittedName>
</protein>
<dbReference type="PANTHER" id="PTHR34512">
    <property type="entry name" value="CELL SURFACE PROTEIN"/>
    <property type="match status" value="1"/>
</dbReference>
<sequence>MPVPLRRRKRLLPLPTLRSLWRLALVAWCVLLTLADSEEACGDAPGRPDPSAASQPFLPPGVEDPGWPHLRGPRGDGHSPEIRLASEWPASGPPVLWVKELGQGYSSFVAQGDRVYTQFQNLGGQYVVCLAARTGEVVWQYRYDWPFEAAGLYPGPRATPTLAGGKIYFAAPSGLVGCLNDQGKLLWSRDLLQEFDGRGTGFGYACSPAVIDGKVVMPVGGPEASMVALDAEDGALVWKSGDDTASYTPAMVISLAGKRQIIGYLEHALCAFDLQTGKLLWRRKLSQGYDEHSAWPVYSEPYLWFSGPFQAGSQLLKLRPEQEPDLVWQGPILSNDVASSVLVDGALYGFDLHEAQSKAHRPSRGAFRCVDLLTGELRWSNGEPRVRRSSDPADSAAQQVVGHASLIVADGKLVLLNDLGELILARASPEKYEELARATALGGEICWTTPALHGGCLFLKNHSRAVCVYVGEPGLLELDAASTLSVAQIPQGRARDWSALLGVEPEYAMDPPTWRWLGRWLAAGLAILLAAGLVIGGLALLLGQRCTPGQYRAAFCGLSFLGGVLVGAPLSLAVEDFVFTWPVSLYVAFHAVVQQLRLPGQEPPTRRQRWRERLVVTGFLLVCAAYFFACRRLSLVTEWTFLSGFIAALPCCFAVRWLSQASVRNWRTAIAEGLLTMAGFLAFYAAGVALLLLKYDVVAT</sequence>
<dbReference type="AlphaFoldDB" id="A0A518DNY4"/>
<reference evidence="4 5" key="1">
    <citation type="submission" date="2019-02" db="EMBL/GenBank/DDBJ databases">
        <title>Deep-cultivation of Planctomycetes and their phenomic and genomic characterization uncovers novel biology.</title>
        <authorList>
            <person name="Wiegand S."/>
            <person name="Jogler M."/>
            <person name="Boedeker C."/>
            <person name="Pinto D."/>
            <person name="Vollmers J."/>
            <person name="Rivas-Marin E."/>
            <person name="Kohn T."/>
            <person name="Peeters S.H."/>
            <person name="Heuer A."/>
            <person name="Rast P."/>
            <person name="Oberbeckmann S."/>
            <person name="Bunk B."/>
            <person name="Jeske O."/>
            <person name="Meyerdierks A."/>
            <person name="Storesund J.E."/>
            <person name="Kallscheuer N."/>
            <person name="Luecker S."/>
            <person name="Lage O.M."/>
            <person name="Pohl T."/>
            <person name="Merkel B.J."/>
            <person name="Hornburger P."/>
            <person name="Mueller R.-W."/>
            <person name="Bruemmer F."/>
            <person name="Labrenz M."/>
            <person name="Spormann A.M."/>
            <person name="Op den Camp H."/>
            <person name="Overmann J."/>
            <person name="Amann R."/>
            <person name="Jetten M.S.M."/>
            <person name="Mascher T."/>
            <person name="Medema M.H."/>
            <person name="Devos D.P."/>
            <person name="Kaster A.-K."/>
            <person name="Ovreas L."/>
            <person name="Rohde M."/>
            <person name="Galperin M.Y."/>
            <person name="Jogler C."/>
        </authorList>
    </citation>
    <scope>NUCLEOTIDE SEQUENCE [LARGE SCALE GENOMIC DNA]</scope>
    <source>
        <strain evidence="4 5">Pla85_3_4</strain>
    </source>
</reference>
<feature type="transmembrane region" description="Helical" evidence="2">
    <location>
        <begin position="610"/>
        <end position="629"/>
    </location>
</feature>
<proteinExistence type="predicted"/>
<dbReference type="InterPro" id="IPR011047">
    <property type="entry name" value="Quinoprotein_ADH-like_sf"/>
</dbReference>
<dbReference type="EMBL" id="CP036433">
    <property type="protein sequence ID" value="QDU93544.1"/>
    <property type="molecule type" value="Genomic_DNA"/>
</dbReference>
<dbReference type="PANTHER" id="PTHR34512:SF30">
    <property type="entry name" value="OUTER MEMBRANE PROTEIN ASSEMBLY FACTOR BAMB"/>
    <property type="match status" value="1"/>
</dbReference>
<keyword evidence="2" id="KW-0812">Transmembrane</keyword>